<protein>
    <submittedName>
        <fullName evidence="2">ImmA/IrrE family metallo-endopeptidase</fullName>
    </submittedName>
</protein>
<dbReference type="Pfam" id="PF06114">
    <property type="entry name" value="Peptidase_M78"/>
    <property type="match status" value="1"/>
</dbReference>
<dbReference type="AlphaFoldDB" id="A0A544U8E6"/>
<accession>A0A544U8E6</accession>
<dbReference type="RefSeq" id="WP_142510734.1">
    <property type="nucleotide sequence ID" value="NZ_SADV01000031.1"/>
</dbReference>
<comment type="caution">
    <text evidence="2">The sequence shown here is derived from an EMBL/GenBank/DDBJ whole genome shotgun (WGS) entry which is preliminary data.</text>
</comment>
<dbReference type="PANTHER" id="PTHR43236:SF1">
    <property type="entry name" value="BLL7220 PROTEIN"/>
    <property type="match status" value="1"/>
</dbReference>
<evidence type="ECO:0000259" key="1">
    <source>
        <dbReference type="Pfam" id="PF06114"/>
    </source>
</evidence>
<evidence type="ECO:0000313" key="2">
    <source>
        <dbReference type="EMBL" id="TQR28363.1"/>
    </source>
</evidence>
<name>A0A544U8E6_LYSSH</name>
<evidence type="ECO:0000313" key="3">
    <source>
        <dbReference type="Proteomes" id="UP000317944"/>
    </source>
</evidence>
<gene>
    <name evidence="2" type="ORF">C7Y47_22245</name>
</gene>
<feature type="domain" description="IrrE N-terminal-like" evidence="1">
    <location>
        <begin position="23"/>
        <end position="120"/>
    </location>
</feature>
<organism evidence="2 3">
    <name type="scientific">Lysinibacillus sphaericus</name>
    <name type="common">Bacillus sphaericus</name>
    <dbReference type="NCBI Taxonomy" id="1421"/>
    <lineage>
        <taxon>Bacteria</taxon>
        <taxon>Bacillati</taxon>
        <taxon>Bacillota</taxon>
        <taxon>Bacilli</taxon>
        <taxon>Bacillales</taxon>
        <taxon>Bacillaceae</taxon>
        <taxon>Lysinibacillus</taxon>
    </lineage>
</organism>
<proteinExistence type="predicted"/>
<dbReference type="InterPro" id="IPR010359">
    <property type="entry name" value="IrrE_HExxH"/>
</dbReference>
<dbReference type="Proteomes" id="UP000317944">
    <property type="component" value="Unassembled WGS sequence"/>
</dbReference>
<dbReference type="OrthoDB" id="9816277at2"/>
<sequence length="150" mass="17339">MSIKSIVNQLIKKYGTNDPFKLAEYMGVLIVFEPLGNALGYYNKHFRVPMIHINENADRKLQIFICAHELGHYVQHEDINTSFLKKHTLFSTDKIEIEANTFAVELLLPDELFLEQDYYSCFTIYDAIKEKGVPKELLSLKTIDGKKILP</sequence>
<dbReference type="PANTHER" id="PTHR43236">
    <property type="entry name" value="ANTITOXIN HIGA1"/>
    <property type="match status" value="1"/>
</dbReference>
<dbReference type="Gene3D" id="1.10.10.2910">
    <property type="match status" value="1"/>
</dbReference>
<dbReference type="InterPro" id="IPR052345">
    <property type="entry name" value="Rad_response_metalloprotease"/>
</dbReference>
<dbReference type="EMBL" id="SADV01000031">
    <property type="protein sequence ID" value="TQR28363.1"/>
    <property type="molecule type" value="Genomic_DNA"/>
</dbReference>
<reference evidence="2 3" key="1">
    <citation type="submission" date="2018-03" db="EMBL/GenBank/DDBJ databases">
        <title>Aerobic endospore-forming bacteria genome sequencing and assembly.</title>
        <authorList>
            <person name="Cavalcante D.A."/>
            <person name="Driks A."/>
            <person name="Putonti C."/>
            <person name="De-Souza M.T."/>
        </authorList>
    </citation>
    <scope>NUCLEOTIDE SEQUENCE [LARGE SCALE GENOMIC DNA]</scope>
    <source>
        <strain evidence="2 3">SDF0037</strain>
    </source>
</reference>